<dbReference type="Pfam" id="PF00179">
    <property type="entry name" value="UQ_con"/>
    <property type="match status" value="1"/>
</dbReference>
<dbReference type="GO" id="GO:0061631">
    <property type="term" value="F:ubiquitin conjugating enzyme activity"/>
    <property type="evidence" value="ECO:0007669"/>
    <property type="project" value="UniProtKB-EC"/>
</dbReference>
<keyword evidence="6" id="KW-0053">Apoptosis</keyword>
<evidence type="ECO:0000256" key="12">
    <source>
        <dbReference type="ARBA" id="ARBA00041798"/>
    </source>
</evidence>
<dbReference type="InterPro" id="IPR016135">
    <property type="entry name" value="UBQ-conjugating_enzyme/RWD"/>
</dbReference>
<evidence type="ECO:0000256" key="10">
    <source>
        <dbReference type="ARBA" id="ARBA00023242"/>
    </source>
</evidence>
<evidence type="ECO:0000256" key="5">
    <source>
        <dbReference type="ARBA" id="ARBA00022679"/>
    </source>
</evidence>
<name>A0A0K8RF75_IXORI</name>
<evidence type="ECO:0000259" key="16">
    <source>
        <dbReference type="PROSITE" id="PS50127"/>
    </source>
</evidence>
<evidence type="ECO:0000256" key="15">
    <source>
        <dbReference type="SAM" id="MobiDB-lite"/>
    </source>
</evidence>
<evidence type="ECO:0000256" key="4">
    <source>
        <dbReference type="ARBA" id="ARBA00022490"/>
    </source>
</evidence>
<evidence type="ECO:0000256" key="11">
    <source>
        <dbReference type="ARBA" id="ARBA00039894"/>
    </source>
</evidence>
<evidence type="ECO:0000256" key="3">
    <source>
        <dbReference type="ARBA" id="ARBA00012486"/>
    </source>
</evidence>
<evidence type="ECO:0000256" key="7">
    <source>
        <dbReference type="ARBA" id="ARBA00022741"/>
    </source>
</evidence>
<dbReference type="GO" id="GO:0043066">
    <property type="term" value="P:negative regulation of apoptotic process"/>
    <property type="evidence" value="ECO:0007669"/>
    <property type="project" value="TreeGrafter"/>
</dbReference>
<dbReference type="PANTHER" id="PTHR46116:SF26">
    <property type="entry name" value="UBIQUITIN-CONJUGATING ENZYME E2 Z"/>
    <property type="match status" value="1"/>
</dbReference>
<dbReference type="GO" id="GO:0006915">
    <property type="term" value="P:apoptotic process"/>
    <property type="evidence" value="ECO:0007669"/>
    <property type="project" value="UniProtKB-KW"/>
</dbReference>
<keyword evidence="7" id="KW-0547">Nucleotide-binding</keyword>
<dbReference type="GO" id="GO:0004869">
    <property type="term" value="F:cysteine-type endopeptidase inhibitor activity"/>
    <property type="evidence" value="ECO:0007669"/>
    <property type="project" value="TreeGrafter"/>
</dbReference>
<proteinExistence type="evidence at transcript level"/>
<dbReference type="EC" id="2.3.2.23" evidence="3"/>
<dbReference type="GO" id="GO:0005634">
    <property type="term" value="C:nucleus"/>
    <property type="evidence" value="ECO:0007669"/>
    <property type="project" value="UniProtKB-SubCell"/>
</dbReference>
<evidence type="ECO:0000256" key="9">
    <source>
        <dbReference type="ARBA" id="ARBA00022840"/>
    </source>
</evidence>
<dbReference type="GO" id="GO:0005524">
    <property type="term" value="F:ATP binding"/>
    <property type="evidence" value="ECO:0007669"/>
    <property type="project" value="UniProtKB-KW"/>
</dbReference>
<dbReference type="SMART" id="SM00212">
    <property type="entry name" value="UBCc"/>
    <property type="match status" value="1"/>
</dbReference>
<feature type="compositionally biased region" description="Low complexity" evidence="15">
    <location>
        <begin position="8"/>
        <end position="21"/>
    </location>
</feature>
<evidence type="ECO:0000256" key="2">
    <source>
        <dbReference type="ARBA" id="ARBA00004496"/>
    </source>
</evidence>
<dbReference type="FunFam" id="3.10.110.10:FF:000046">
    <property type="entry name" value="Ubiquitin-conjugating enzyme E2 Z"/>
    <property type="match status" value="1"/>
</dbReference>
<keyword evidence="4" id="KW-0963">Cytoplasm</keyword>
<keyword evidence="9" id="KW-0067">ATP-binding</keyword>
<evidence type="ECO:0000256" key="13">
    <source>
        <dbReference type="ARBA" id="ARBA00042316"/>
    </source>
</evidence>
<dbReference type="AlphaFoldDB" id="A0A0K8RF75"/>
<feature type="domain" description="UBC core" evidence="16">
    <location>
        <begin position="43"/>
        <end position="197"/>
    </location>
</feature>
<keyword evidence="5" id="KW-0808">Transferase</keyword>
<dbReference type="CDD" id="cd23809">
    <property type="entry name" value="UBCc_UBE2Z"/>
    <property type="match status" value="1"/>
</dbReference>
<comment type="subcellular location">
    <subcellularLocation>
        <location evidence="2">Cytoplasm</location>
    </subcellularLocation>
    <subcellularLocation>
        <location evidence="1">Nucleus</location>
    </subcellularLocation>
</comment>
<dbReference type="InterPro" id="IPR000608">
    <property type="entry name" value="UBC"/>
</dbReference>
<dbReference type="Gene3D" id="3.10.110.10">
    <property type="entry name" value="Ubiquitin Conjugating Enzyme"/>
    <property type="match status" value="1"/>
</dbReference>
<evidence type="ECO:0000256" key="6">
    <source>
        <dbReference type="ARBA" id="ARBA00022703"/>
    </source>
</evidence>
<feature type="region of interest" description="Disordered" evidence="15">
    <location>
        <begin position="1"/>
        <end position="25"/>
    </location>
</feature>
<evidence type="ECO:0000256" key="8">
    <source>
        <dbReference type="ARBA" id="ARBA00022786"/>
    </source>
</evidence>
<evidence type="ECO:0000256" key="1">
    <source>
        <dbReference type="ARBA" id="ARBA00004123"/>
    </source>
</evidence>
<accession>A0A0K8RF75</accession>
<keyword evidence="8" id="KW-0833">Ubl conjugation pathway</keyword>
<evidence type="ECO:0000313" key="17">
    <source>
        <dbReference type="EMBL" id="JAA69726.1"/>
    </source>
</evidence>
<dbReference type="PROSITE" id="PS50127">
    <property type="entry name" value="UBC_2"/>
    <property type="match status" value="1"/>
</dbReference>
<dbReference type="PANTHER" id="PTHR46116">
    <property type="entry name" value="(E3-INDEPENDENT) E2 UBIQUITIN-CONJUGATING ENZYME"/>
    <property type="match status" value="1"/>
</dbReference>
<sequence length="284" mass="31818">MNNEGESADSSSEPPSSDTPPSAKPDAYHWDPIAHLCEVSSPQCLLRTKRDVMDIYSEPPPGVFIAPDERNITKIHALVTGPFDTPYEGGFFYFLLKCPSDYPIQPPRVRFMTTDYGSVRFNPNLYRNGKVCLSILGTWTGPAWSPAQSLASVLISIQSLLNENPYYNEPGYDQERNPGDSSRYNDIIQHETIRVAVCSMVEACLSGNTDCPPPLRDVVEKSFQEFYDAYEAIVKKKMHLSGTQMADPFGEPRGIFQYSTLLTRLQSLRERISQKHQAAAAEHS</sequence>
<evidence type="ECO:0000256" key="14">
    <source>
        <dbReference type="ARBA" id="ARBA00042401"/>
    </source>
</evidence>
<dbReference type="SUPFAM" id="SSF54495">
    <property type="entry name" value="UBC-like"/>
    <property type="match status" value="1"/>
</dbReference>
<protein>
    <recommendedName>
        <fullName evidence="11">Ubiquitin-conjugating enzyme E2 Z</fullName>
        <ecNumber evidence="3">2.3.2.23</ecNumber>
    </recommendedName>
    <alternativeName>
        <fullName evidence="12">E2 ubiquitin-conjugating enzyme Z</fullName>
    </alternativeName>
    <alternativeName>
        <fullName evidence="14">Ubiquitin carrier protein Z</fullName>
    </alternativeName>
    <alternativeName>
        <fullName evidence="13">Ubiquitin-protein ligase Z</fullName>
    </alternativeName>
</protein>
<organism evidence="17">
    <name type="scientific">Ixodes ricinus</name>
    <name type="common">Common tick</name>
    <name type="synonym">Acarus ricinus</name>
    <dbReference type="NCBI Taxonomy" id="34613"/>
    <lineage>
        <taxon>Eukaryota</taxon>
        <taxon>Metazoa</taxon>
        <taxon>Ecdysozoa</taxon>
        <taxon>Arthropoda</taxon>
        <taxon>Chelicerata</taxon>
        <taxon>Arachnida</taxon>
        <taxon>Acari</taxon>
        <taxon>Parasitiformes</taxon>
        <taxon>Ixodida</taxon>
        <taxon>Ixodoidea</taxon>
        <taxon>Ixodidae</taxon>
        <taxon>Ixodinae</taxon>
        <taxon>Ixodes</taxon>
    </lineage>
</organism>
<keyword evidence="10" id="KW-0539">Nucleus</keyword>
<dbReference type="EMBL" id="GADI01004082">
    <property type="protein sequence ID" value="JAA69726.1"/>
    <property type="molecule type" value="mRNA"/>
</dbReference>
<reference evidence="17" key="1">
    <citation type="submission" date="2012-12" db="EMBL/GenBank/DDBJ databases">
        <title>Identification and characterization of a phenylalanine ammonia-lyase gene family in Isatis indigotica Fort.</title>
        <authorList>
            <person name="Liu Q."/>
            <person name="Chen J."/>
            <person name="Zhou X."/>
            <person name="Di P."/>
            <person name="Xiao Y."/>
            <person name="Xuan H."/>
            <person name="Zhang L."/>
            <person name="Chen W."/>
        </authorList>
    </citation>
    <scope>NUCLEOTIDE SEQUENCE</scope>
    <source>
        <tissue evidence="17">Salivary gland</tissue>
    </source>
</reference>
<dbReference type="GO" id="GO:0005737">
    <property type="term" value="C:cytoplasm"/>
    <property type="evidence" value="ECO:0007669"/>
    <property type="project" value="UniProtKB-SubCell"/>
</dbReference>